<accession>A0A520KW40</accession>
<protein>
    <submittedName>
        <fullName evidence="6">ArsR family transcriptional regulator</fullName>
    </submittedName>
</protein>
<organism evidence="6 7">
    <name type="scientific">Candidatus Methanolliviera hydrocarbonicum</name>
    <dbReference type="NCBI Taxonomy" id="2491085"/>
    <lineage>
        <taxon>Archaea</taxon>
        <taxon>Methanobacteriati</taxon>
        <taxon>Methanobacteriota</taxon>
        <taxon>Candidatus Methanoliparia</taxon>
        <taxon>Candidatus Methanoliparales</taxon>
        <taxon>Candidatus Methanollivieraceae</taxon>
        <taxon>Candidatus Methanolliviera</taxon>
    </lineage>
</organism>
<dbReference type="EMBL" id="RXIL01000137">
    <property type="protein sequence ID" value="RZN67457.1"/>
    <property type="molecule type" value="Genomic_DNA"/>
</dbReference>
<keyword evidence="3" id="KW-0804">Transcription</keyword>
<dbReference type="Gene3D" id="1.10.10.10">
    <property type="entry name" value="Winged helix-like DNA-binding domain superfamily/Winged helix DNA-binding domain"/>
    <property type="match status" value="2"/>
</dbReference>
<feature type="domain" description="HTH arsR-type" evidence="5">
    <location>
        <begin position="8"/>
        <end position="83"/>
    </location>
</feature>
<dbReference type="CDD" id="cd00090">
    <property type="entry name" value="HTH_ARSR"/>
    <property type="match status" value="1"/>
</dbReference>
<keyword evidence="2" id="KW-0238">DNA-binding</keyword>
<reference evidence="6 7" key="1">
    <citation type="journal article" date="2019" name="Nat. Microbiol.">
        <title>Wide diversity of methane and short-chain alkane metabolisms in uncultured archaea.</title>
        <authorList>
            <person name="Borrel G."/>
            <person name="Adam P.S."/>
            <person name="McKay L.J."/>
            <person name="Chen L.X."/>
            <person name="Sierra-Garcia I.N."/>
            <person name="Sieber C.M."/>
            <person name="Letourneur Q."/>
            <person name="Ghozlane A."/>
            <person name="Andersen G.L."/>
            <person name="Li W.J."/>
            <person name="Hallam S.J."/>
            <person name="Muyzer G."/>
            <person name="de Oliveira V.M."/>
            <person name="Inskeep W.P."/>
            <person name="Banfield J.F."/>
            <person name="Gribaldo S."/>
        </authorList>
    </citation>
    <scope>NUCLEOTIDE SEQUENCE [LARGE SCALE GENOMIC DNA]</scope>
    <source>
        <strain evidence="6">NM1b</strain>
    </source>
</reference>
<dbReference type="PANTHER" id="PTHR33154">
    <property type="entry name" value="TRANSCRIPTIONAL REGULATOR, ARSR FAMILY"/>
    <property type="match status" value="1"/>
</dbReference>
<dbReference type="InterPro" id="IPR001845">
    <property type="entry name" value="HTH_ArsR_DNA-bd_dom"/>
</dbReference>
<evidence type="ECO:0000256" key="4">
    <source>
        <dbReference type="SAM" id="Coils"/>
    </source>
</evidence>
<dbReference type="SUPFAM" id="SSF46785">
    <property type="entry name" value="Winged helix' DNA-binding domain"/>
    <property type="match status" value="2"/>
</dbReference>
<name>A0A520KW40_9EURY</name>
<gene>
    <name evidence="6" type="ORF">EF807_07635</name>
</gene>
<dbReference type="InterPro" id="IPR036388">
    <property type="entry name" value="WH-like_DNA-bd_sf"/>
</dbReference>
<dbReference type="GO" id="GO:0003700">
    <property type="term" value="F:DNA-binding transcription factor activity"/>
    <property type="evidence" value="ECO:0007669"/>
    <property type="project" value="InterPro"/>
</dbReference>
<dbReference type="InterPro" id="IPR011991">
    <property type="entry name" value="ArsR-like_HTH"/>
</dbReference>
<dbReference type="GO" id="GO:0003677">
    <property type="term" value="F:DNA binding"/>
    <property type="evidence" value="ECO:0007669"/>
    <property type="project" value="UniProtKB-KW"/>
</dbReference>
<evidence type="ECO:0000259" key="5">
    <source>
        <dbReference type="SMART" id="SM00418"/>
    </source>
</evidence>
<evidence type="ECO:0000256" key="3">
    <source>
        <dbReference type="ARBA" id="ARBA00023163"/>
    </source>
</evidence>
<evidence type="ECO:0000256" key="1">
    <source>
        <dbReference type="ARBA" id="ARBA00023015"/>
    </source>
</evidence>
<dbReference type="InterPro" id="IPR036390">
    <property type="entry name" value="WH_DNA-bd_sf"/>
</dbReference>
<dbReference type="InterPro" id="IPR051081">
    <property type="entry name" value="HTH_MetalResp_TranReg"/>
</dbReference>
<dbReference type="Proteomes" id="UP000320766">
    <property type="component" value="Unassembled WGS sequence"/>
</dbReference>
<keyword evidence="1" id="KW-0805">Transcription regulation</keyword>
<dbReference type="Pfam" id="PF01022">
    <property type="entry name" value="HTH_5"/>
    <property type="match status" value="2"/>
</dbReference>
<evidence type="ECO:0000313" key="7">
    <source>
        <dbReference type="Proteomes" id="UP000320766"/>
    </source>
</evidence>
<keyword evidence="4" id="KW-0175">Coiled coil</keyword>
<sequence length="241" mass="27466">MKEIDVFELLDLLGNKTRRNIIGLLSNKPCYVTELSGRLNIAPKAIIRHLSQLNEAGLIESYVAEQNRKYFQIVNNFYISMIISSHRVGIEATPIDGEAEDRTRNISFSPKFDELFDELNDLKREADAIEKLGGGIGLKYMSRELIKLSEIENRMNAAIRSVESLLVRIAGEMFEMIDDLEMGSTERKILRLIVNKELTTEEIEYMLDLSSHTVDESLKNLWGVGLIIKKIVGDEEVWSIT</sequence>
<evidence type="ECO:0000313" key="6">
    <source>
        <dbReference type="EMBL" id="RZN67457.1"/>
    </source>
</evidence>
<comment type="caution">
    <text evidence="6">The sequence shown here is derived from an EMBL/GenBank/DDBJ whole genome shotgun (WGS) entry which is preliminary data.</text>
</comment>
<feature type="coiled-coil region" evidence="4">
    <location>
        <begin position="112"/>
        <end position="168"/>
    </location>
</feature>
<proteinExistence type="predicted"/>
<evidence type="ECO:0000256" key="2">
    <source>
        <dbReference type="ARBA" id="ARBA00023125"/>
    </source>
</evidence>
<dbReference type="PANTHER" id="PTHR33154:SF33">
    <property type="entry name" value="TRANSCRIPTIONAL REPRESSOR SDPR"/>
    <property type="match status" value="1"/>
</dbReference>
<dbReference type="SMART" id="SM00418">
    <property type="entry name" value="HTH_ARSR"/>
    <property type="match status" value="1"/>
</dbReference>
<dbReference type="AlphaFoldDB" id="A0A520KW40"/>